<evidence type="ECO:0000259" key="8">
    <source>
        <dbReference type="PROSITE" id="PS50109"/>
    </source>
</evidence>
<dbReference type="InterPro" id="IPR003594">
    <property type="entry name" value="HATPase_dom"/>
</dbReference>
<feature type="compositionally biased region" description="Low complexity" evidence="7">
    <location>
        <begin position="282"/>
        <end position="311"/>
    </location>
</feature>
<dbReference type="Gene3D" id="1.20.120.160">
    <property type="entry name" value="HPT domain"/>
    <property type="match status" value="1"/>
</dbReference>
<accession>M5U3H4</accession>
<dbReference type="EC" id="2.7.13.3" evidence="2"/>
<organism evidence="10 11">
    <name type="scientific">Rhodopirellula sallentina SM41</name>
    <dbReference type="NCBI Taxonomy" id="1263870"/>
    <lineage>
        <taxon>Bacteria</taxon>
        <taxon>Pseudomonadati</taxon>
        <taxon>Planctomycetota</taxon>
        <taxon>Planctomycetia</taxon>
        <taxon>Pirellulales</taxon>
        <taxon>Pirellulaceae</taxon>
        <taxon>Rhodopirellula</taxon>
    </lineage>
</organism>
<evidence type="ECO:0000256" key="5">
    <source>
        <dbReference type="ARBA" id="ARBA00022777"/>
    </source>
</evidence>
<dbReference type="SMART" id="SM00073">
    <property type="entry name" value="HPT"/>
    <property type="match status" value="1"/>
</dbReference>
<dbReference type="EMBL" id="ANOH01000196">
    <property type="protein sequence ID" value="EMI55809.1"/>
    <property type="molecule type" value="Genomic_DNA"/>
</dbReference>
<sequence length="540" mass="58463">MDDSELIAVFVDEARGHLRVLETRVLQLDSHDSSINQDLIDDAFRAVHTLKGAAGYMRLIDVVMLSHRLENVFAALRDGELSPDEETANVLLAAIDRMSLMVESLPSGRRVDAMAVCGRLDAHLKEFADCRTPTNSNPAKQPPANPNEFQSTRGSAAETKTPAPKGHDTIRRDPNRTSDDQASGRVHKSLDQIQTQIDNVFAATPSQVTADSITPASQSSQRDDLHDRSESIGLGGEPLKFVRVPVEVLNRIERAAEQLIDDRDRLLGILDSEDSLAHSTPTRSTSDSTANNSSANNSTANNRTTNNCGGTRKTEKSARVMQGEMIRPIVTNIGRASSELHEAVRRVRLRTVDSVFAKFPRYIADLAESLGKEITPEIHCDAVEADCASVDAIADPLMHLVRNACDHGLESPAQRVAAGKPSCGTIVLRAYHEVTETRFEVTDDGAGIDPQAIKQQAIDNGLVSREIADSMSAHEIRGFVFLPGFSTARVVSEISGRGVGMDVVKTNVESIGGIIEIESTVGKGTTVRITLPRAISSAEQ</sequence>
<keyword evidence="10" id="KW-0067">ATP-binding</keyword>
<dbReference type="GO" id="GO:0000155">
    <property type="term" value="F:phosphorelay sensor kinase activity"/>
    <property type="evidence" value="ECO:0007669"/>
    <property type="project" value="UniProtKB-ARBA"/>
</dbReference>
<evidence type="ECO:0000313" key="11">
    <source>
        <dbReference type="Proteomes" id="UP000011885"/>
    </source>
</evidence>
<dbReference type="Gene3D" id="3.30.565.10">
    <property type="entry name" value="Histidine kinase-like ATPase, C-terminal domain"/>
    <property type="match status" value="1"/>
</dbReference>
<dbReference type="PANTHER" id="PTHR43395">
    <property type="entry name" value="SENSOR HISTIDINE KINASE CHEA"/>
    <property type="match status" value="1"/>
</dbReference>
<dbReference type="RefSeq" id="WP_008678982.1">
    <property type="nucleotide sequence ID" value="NZ_ANOH01000196.1"/>
</dbReference>
<feature type="domain" description="Histidine kinase" evidence="8">
    <location>
        <begin position="397"/>
        <end position="535"/>
    </location>
</feature>
<keyword evidence="5" id="KW-0418">Kinase</keyword>
<dbReference type="GO" id="GO:0005524">
    <property type="term" value="F:ATP binding"/>
    <property type="evidence" value="ECO:0007669"/>
    <property type="project" value="UniProtKB-KW"/>
</dbReference>
<keyword evidence="10" id="KW-0547">Nucleotide-binding</keyword>
<gene>
    <name evidence="10" type="ORF">RSSM_02755</name>
</gene>
<evidence type="ECO:0000259" key="9">
    <source>
        <dbReference type="PROSITE" id="PS50894"/>
    </source>
</evidence>
<keyword evidence="11" id="KW-1185">Reference proteome</keyword>
<evidence type="ECO:0000313" key="10">
    <source>
        <dbReference type="EMBL" id="EMI55809.1"/>
    </source>
</evidence>
<dbReference type="InterPro" id="IPR036890">
    <property type="entry name" value="HATPase_C_sf"/>
</dbReference>
<evidence type="ECO:0000256" key="4">
    <source>
        <dbReference type="ARBA" id="ARBA00022679"/>
    </source>
</evidence>
<dbReference type="InterPro" id="IPR008207">
    <property type="entry name" value="Sig_transdc_His_kin_Hpt_dom"/>
</dbReference>
<feature type="modified residue" description="Phosphohistidine" evidence="6">
    <location>
        <position position="48"/>
    </location>
</feature>
<keyword evidence="3 6" id="KW-0597">Phosphoprotein</keyword>
<dbReference type="Proteomes" id="UP000011885">
    <property type="component" value="Unassembled WGS sequence"/>
</dbReference>
<dbReference type="PROSITE" id="PS50109">
    <property type="entry name" value="HIS_KIN"/>
    <property type="match status" value="1"/>
</dbReference>
<feature type="region of interest" description="Disordered" evidence="7">
    <location>
        <begin position="276"/>
        <end position="322"/>
    </location>
</feature>
<feature type="compositionally biased region" description="Polar residues" evidence="7">
    <location>
        <begin position="207"/>
        <end position="220"/>
    </location>
</feature>
<protein>
    <recommendedName>
        <fullName evidence="2">histidine kinase</fullName>
        <ecNumber evidence="2">2.7.13.3</ecNumber>
    </recommendedName>
</protein>
<feature type="compositionally biased region" description="Basic and acidic residues" evidence="7">
    <location>
        <begin position="221"/>
        <end position="230"/>
    </location>
</feature>
<evidence type="ECO:0000256" key="6">
    <source>
        <dbReference type="PROSITE-ProRule" id="PRU00110"/>
    </source>
</evidence>
<dbReference type="PRINTS" id="PR00344">
    <property type="entry name" value="BCTRLSENSOR"/>
</dbReference>
<dbReference type="Pfam" id="PF02518">
    <property type="entry name" value="HATPase_c"/>
    <property type="match status" value="1"/>
</dbReference>
<dbReference type="SMART" id="SM00387">
    <property type="entry name" value="HATPase_c"/>
    <property type="match status" value="1"/>
</dbReference>
<dbReference type="AlphaFoldDB" id="M5U3H4"/>
<dbReference type="InterPro" id="IPR036641">
    <property type="entry name" value="HPT_dom_sf"/>
</dbReference>
<dbReference type="PROSITE" id="PS50894">
    <property type="entry name" value="HPT"/>
    <property type="match status" value="1"/>
</dbReference>
<comment type="catalytic activity">
    <reaction evidence="1">
        <text>ATP + protein L-histidine = ADP + protein N-phospho-L-histidine.</text>
        <dbReference type="EC" id="2.7.13.3"/>
    </reaction>
</comment>
<feature type="compositionally biased region" description="Basic and acidic residues" evidence="7">
    <location>
        <begin position="165"/>
        <end position="179"/>
    </location>
</feature>
<feature type="region of interest" description="Disordered" evidence="7">
    <location>
        <begin position="207"/>
        <end position="235"/>
    </location>
</feature>
<dbReference type="SUPFAM" id="SSF55874">
    <property type="entry name" value="ATPase domain of HSP90 chaperone/DNA topoisomerase II/histidine kinase"/>
    <property type="match status" value="1"/>
</dbReference>
<feature type="region of interest" description="Disordered" evidence="7">
    <location>
        <begin position="131"/>
        <end position="187"/>
    </location>
</feature>
<dbReference type="InterPro" id="IPR004358">
    <property type="entry name" value="Sig_transdc_His_kin-like_C"/>
</dbReference>
<dbReference type="OrthoDB" id="9803176at2"/>
<evidence type="ECO:0000256" key="2">
    <source>
        <dbReference type="ARBA" id="ARBA00012438"/>
    </source>
</evidence>
<dbReference type="SUPFAM" id="SSF47226">
    <property type="entry name" value="Histidine-containing phosphotransfer domain, HPT domain"/>
    <property type="match status" value="1"/>
</dbReference>
<dbReference type="CDD" id="cd00088">
    <property type="entry name" value="HPT"/>
    <property type="match status" value="1"/>
</dbReference>
<evidence type="ECO:0000256" key="1">
    <source>
        <dbReference type="ARBA" id="ARBA00000085"/>
    </source>
</evidence>
<dbReference type="FunFam" id="3.30.565.10:FF:000016">
    <property type="entry name" value="Chemotaxis protein CheA, putative"/>
    <property type="match status" value="1"/>
</dbReference>
<keyword evidence="4" id="KW-0808">Transferase</keyword>
<evidence type="ECO:0000256" key="3">
    <source>
        <dbReference type="ARBA" id="ARBA00022553"/>
    </source>
</evidence>
<proteinExistence type="predicted"/>
<dbReference type="PANTHER" id="PTHR43395:SF1">
    <property type="entry name" value="CHEMOTAXIS PROTEIN CHEA"/>
    <property type="match status" value="1"/>
</dbReference>
<comment type="caution">
    <text evidence="10">The sequence shown here is derived from an EMBL/GenBank/DDBJ whole genome shotgun (WGS) entry which is preliminary data.</text>
</comment>
<dbReference type="PATRIC" id="fig|1263870.3.peg.2929"/>
<dbReference type="InterPro" id="IPR051315">
    <property type="entry name" value="Bact_Chemotaxis_CheA"/>
</dbReference>
<dbReference type="InterPro" id="IPR005467">
    <property type="entry name" value="His_kinase_dom"/>
</dbReference>
<evidence type="ECO:0000256" key="7">
    <source>
        <dbReference type="SAM" id="MobiDB-lite"/>
    </source>
</evidence>
<reference evidence="10 11" key="1">
    <citation type="journal article" date="2013" name="Mar. Genomics">
        <title>Expression of sulfatases in Rhodopirellula baltica and the diversity of sulfatases in the genus Rhodopirellula.</title>
        <authorList>
            <person name="Wegner C.E."/>
            <person name="Richter-Heitmann T."/>
            <person name="Klindworth A."/>
            <person name="Klockow C."/>
            <person name="Richter M."/>
            <person name="Achstetter T."/>
            <person name="Glockner F.O."/>
            <person name="Harder J."/>
        </authorList>
    </citation>
    <scope>NUCLEOTIDE SEQUENCE [LARGE SCALE GENOMIC DNA]</scope>
    <source>
        <strain evidence="10 11">SM41</strain>
    </source>
</reference>
<name>M5U3H4_9BACT</name>
<feature type="domain" description="HPt" evidence="9">
    <location>
        <begin position="1"/>
        <end position="105"/>
    </location>
</feature>
<dbReference type="Pfam" id="PF01627">
    <property type="entry name" value="Hpt"/>
    <property type="match status" value="1"/>
</dbReference>